<dbReference type="PANTHER" id="PTHR33540">
    <property type="entry name" value="TRNA THREONYLCARBAMOYLADENOSINE BIOSYNTHESIS PROTEIN TSAE"/>
    <property type="match status" value="1"/>
</dbReference>
<feature type="domain" description="Aminoglycoside phosphotransferase" evidence="3">
    <location>
        <begin position="33"/>
        <end position="255"/>
    </location>
</feature>
<dbReference type="Gene3D" id="3.30.200.20">
    <property type="entry name" value="Phosphorylase Kinase, domain 1"/>
    <property type="match status" value="1"/>
</dbReference>
<comment type="caution">
    <text evidence="4">The sequence shown here is derived from an EMBL/GenBank/DDBJ whole genome shotgun (WGS) entry which is preliminary data.</text>
</comment>
<dbReference type="eggNOG" id="COG3178">
    <property type="taxonomic scope" value="Bacteria"/>
</dbReference>
<proteinExistence type="predicted"/>
<dbReference type="GO" id="GO:0005524">
    <property type="term" value="F:ATP binding"/>
    <property type="evidence" value="ECO:0007669"/>
    <property type="project" value="UniProtKB-KW"/>
</dbReference>
<reference evidence="4 5" key="1">
    <citation type="journal article" date="2010" name="J. Bacteriol.">
        <title>Genome sequence of the oligotrophic marine Gammaproteobacterium HTCC2143, isolated from the Oregon Coast.</title>
        <authorList>
            <person name="Oh H.M."/>
            <person name="Kang I."/>
            <person name="Ferriera S."/>
            <person name="Giovannoni S.J."/>
            <person name="Cho J.C."/>
        </authorList>
    </citation>
    <scope>NUCLEOTIDE SEQUENCE [LARGE SCALE GENOMIC DNA]</scope>
    <source>
        <strain evidence="4 5">HTCC2143</strain>
    </source>
</reference>
<evidence type="ECO:0000259" key="3">
    <source>
        <dbReference type="Pfam" id="PF01636"/>
    </source>
</evidence>
<gene>
    <name evidence="4" type="ORF">GP2143_13566</name>
</gene>
<evidence type="ECO:0000256" key="1">
    <source>
        <dbReference type="ARBA" id="ARBA00022741"/>
    </source>
</evidence>
<evidence type="ECO:0000313" key="4">
    <source>
        <dbReference type="EMBL" id="EAW32287.1"/>
    </source>
</evidence>
<evidence type="ECO:0000256" key="2">
    <source>
        <dbReference type="ARBA" id="ARBA00022840"/>
    </source>
</evidence>
<dbReference type="Proteomes" id="UP000004931">
    <property type="component" value="Unassembled WGS sequence"/>
</dbReference>
<dbReference type="SUPFAM" id="SSF56112">
    <property type="entry name" value="Protein kinase-like (PK-like)"/>
    <property type="match status" value="1"/>
</dbReference>
<dbReference type="InterPro" id="IPR002575">
    <property type="entry name" value="Aminoglycoside_PTrfase"/>
</dbReference>
<dbReference type="Pfam" id="PF01636">
    <property type="entry name" value="APH"/>
    <property type="match status" value="1"/>
</dbReference>
<accession>A0Y833</accession>
<dbReference type="Gene3D" id="3.90.1200.10">
    <property type="match status" value="1"/>
</dbReference>
<sequence>MELANAAVDLRQQQLEQWLEQQLGAHLAGSSAGSDAGFRRYFRYQLDGRSLIAMDAPPDYEDCRPFVKIAGLLADAGVLVPEIIAEDVERGFLLLSDLGADTYLDVMTGEGFKLTQADTLFADAIDALITFQSSINAENLPAYDEALLRRELDLFPEWYLRCHLGIVIDERLAKTLEQLFNQLIEQILSQRKVFVHRDYMPRNLMMNTRDDRGVGVLDFQDAVYGPVSYDIASLFSDAFISWPQDKVEEWLRHYWLKALDAGIPVPRVFEQFVCDCDFMVTQRHLKVIGIFSRICHRDGKPRYLDDVDRFFNYIDIVVKRRPEMSALKEMLQLIGRGC</sequence>
<dbReference type="EMBL" id="AAVT01000001">
    <property type="protein sequence ID" value="EAW32287.1"/>
    <property type="molecule type" value="Genomic_DNA"/>
</dbReference>
<dbReference type="InterPro" id="IPR011009">
    <property type="entry name" value="Kinase-like_dom_sf"/>
</dbReference>
<evidence type="ECO:0000313" key="5">
    <source>
        <dbReference type="Proteomes" id="UP000004931"/>
    </source>
</evidence>
<keyword evidence="1" id="KW-0547">Nucleotide-binding</keyword>
<protein>
    <recommendedName>
        <fullName evidence="3">Aminoglycoside phosphotransferase domain-containing protein</fullName>
    </recommendedName>
</protein>
<keyword evidence="2" id="KW-0067">ATP-binding</keyword>
<dbReference type="STRING" id="247633.GP2143_13566"/>
<dbReference type="AlphaFoldDB" id="A0Y833"/>
<keyword evidence="5" id="KW-1185">Reference proteome</keyword>
<organism evidence="4 5">
    <name type="scientific">marine gamma proteobacterium HTCC2143</name>
    <dbReference type="NCBI Taxonomy" id="247633"/>
    <lineage>
        <taxon>Bacteria</taxon>
        <taxon>Pseudomonadati</taxon>
        <taxon>Pseudomonadota</taxon>
        <taxon>Gammaproteobacteria</taxon>
        <taxon>Cellvibrionales</taxon>
        <taxon>Spongiibacteraceae</taxon>
        <taxon>BD1-7 clade</taxon>
    </lineage>
</organism>
<name>A0Y833_9GAMM</name>
<dbReference type="PANTHER" id="PTHR33540:SF1">
    <property type="entry name" value="N-ACETYLMURAMATE_N-ACETYLGLUCOSAMINE KINASE"/>
    <property type="match status" value="1"/>
</dbReference>